<dbReference type="Proteomes" id="UP000722791">
    <property type="component" value="Unassembled WGS sequence"/>
</dbReference>
<reference evidence="1" key="1">
    <citation type="journal article" date="2021" name="Proc. Natl. Acad. Sci. U.S.A.">
        <title>Three genomes in the algal genus Volvox reveal the fate of a haploid sex-determining region after a transition to homothallism.</title>
        <authorList>
            <person name="Yamamoto K."/>
            <person name="Hamaji T."/>
            <person name="Kawai-Toyooka H."/>
            <person name="Matsuzaki R."/>
            <person name="Takahashi F."/>
            <person name="Nishimura Y."/>
            <person name="Kawachi M."/>
            <person name="Noguchi H."/>
            <person name="Minakuchi Y."/>
            <person name="Umen J.G."/>
            <person name="Toyoda A."/>
            <person name="Nozaki H."/>
        </authorList>
    </citation>
    <scope>NUCLEOTIDE SEQUENCE</scope>
    <source>
        <strain evidence="1">NIES-3785</strain>
    </source>
</reference>
<comment type="caution">
    <text evidence="1">The sequence shown here is derived from an EMBL/GenBank/DDBJ whole genome shotgun (WGS) entry which is preliminary data.</text>
</comment>
<protein>
    <submittedName>
        <fullName evidence="1">Uncharacterized protein</fullName>
    </submittedName>
</protein>
<organism evidence="1 2">
    <name type="scientific">Volvox reticuliferus</name>
    <dbReference type="NCBI Taxonomy" id="1737510"/>
    <lineage>
        <taxon>Eukaryota</taxon>
        <taxon>Viridiplantae</taxon>
        <taxon>Chlorophyta</taxon>
        <taxon>core chlorophytes</taxon>
        <taxon>Chlorophyceae</taxon>
        <taxon>CS clade</taxon>
        <taxon>Chlamydomonadales</taxon>
        <taxon>Volvocaceae</taxon>
        <taxon>Volvox</taxon>
    </lineage>
</organism>
<dbReference type="EMBL" id="BNCQ01000004">
    <property type="protein sequence ID" value="GIL96870.1"/>
    <property type="molecule type" value="Genomic_DNA"/>
</dbReference>
<evidence type="ECO:0000313" key="2">
    <source>
        <dbReference type="Proteomes" id="UP000722791"/>
    </source>
</evidence>
<proteinExistence type="predicted"/>
<dbReference type="AlphaFoldDB" id="A0A8J4DCG5"/>
<evidence type="ECO:0000313" key="1">
    <source>
        <dbReference type="EMBL" id="GIL96870.1"/>
    </source>
</evidence>
<gene>
    <name evidence="1" type="ORF">Vretimale_2609</name>
</gene>
<sequence>MAPAQRWRRDHHQLWQGTAAGGARLPLGKPAAPVVAATSHQIAAWAALQPLAGVLRHVVENARRPPEQGLAPTHVNATWWQAWAVKRHEGECHQRLRPTRRGCWCIGVSVANLLVEGSTLGIFTIAGGIKLDPLRNNCCWYSSGGPAFG</sequence>
<accession>A0A8J4DCG5</accession>
<name>A0A8J4DCG5_9CHLO</name>